<comment type="pathway">
    <text evidence="1">Protein modification; protein ubiquitination.</text>
</comment>
<dbReference type="CDD" id="cd20336">
    <property type="entry name" value="Rcat_RBR"/>
    <property type="match status" value="1"/>
</dbReference>
<evidence type="ECO:0000256" key="1">
    <source>
        <dbReference type="ARBA" id="ARBA00004906"/>
    </source>
</evidence>
<evidence type="ECO:0000256" key="8">
    <source>
        <dbReference type="ARBA" id="ARBA00022833"/>
    </source>
</evidence>
<dbReference type="InterPro" id="IPR000626">
    <property type="entry name" value="Ubiquitin-like_dom"/>
</dbReference>
<keyword evidence="6" id="KW-0863">Zinc-finger</keyword>
<evidence type="ECO:0000313" key="12">
    <source>
        <dbReference type="Proteomes" id="UP001163046"/>
    </source>
</evidence>
<dbReference type="PROSITE" id="PS50053">
    <property type="entry name" value="UBIQUITIN_2"/>
    <property type="match status" value="1"/>
</dbReference>
<sequence>MLDDCALTDNEIAEFICICFCLEAFGRLLREKRSARCYGQGIMEKMSEINGIPAEKQWAFFGVKPLRIDLRLSEYDIRHESTILLAIRTPGGSEQTPAKVLDDTVELSDAPDMITWNDDPENKRAKMPCGHAITPESLTMYCRSILNAGRSRFVCPYPISQDEPPVFCGQEWEYIDVRRLAVLTGDEKKYFEEKIAKNYLFKSMGLQECPECKSLMVRPNKTTVQVVCLLCSKNKNTTYHLCWHCLHKWVNSGSRTQCGNVDCSGEDRRLKVLRSCDKKTIGGVVECPTIRACVSCGLLIEHEKACKHMHCRCGKDFCFICLKPKEGNGWQCGGLQ</sequence>
<dbReference type="GO" id="GO:0016740">
    <property type="term" value="F:transferase activity"/>
    <property type="evidence" value="ECO:0007669"/>
    <property type="project" value="UniProtKB-KW"/>
</dbReference>
<evidence type="ECO:0000256" key="4">
    <source>
        <dbReference type="ARBA" id="ARBA00022723"/>
    </source>
</evidence>
<evidence type="ECO:0000256" key="7">
    <source>
        <dbReference type="ARBA" id="ARBA00022786"/>
    </source>
</evidence>
<keyword evidence="7" id="KW-0833">Ubl conjugation pathway</keyword>
<evidence type="ECO:0000313" key="11">
    <source>
        <dbReference type="EMBL" id="KAJ7387345.1"/>
    </source>
</evidence>
<evidence type="ECO:0000256" key="3">
    <source>
        <dbReference type="ARBA" id="ARBA00022679"/>
    </source>
</evidence>
<gene>
    <name evidence="11" type="ORF">OS493_004336</name>
</gene>
<dbReference type="GO" id="GO:0009893">
    <property type="term" value="P:positive regulation of metabolic process"/>
    <property type="evidence" value="ECO:0007669"/>
    <property type="project" value="UniProtKB-ARBA"/>
</dbReference>
<feature type="domain" description="Ubiquitin-like" evidence="9">
    <location>
        <begin position="42"/>
        <end position="92"/>
    </location>
</feature>
<keyword evidence="12" id="KW-1185">Reference proteome</keyword>
<organism evidence="11 12">
    <name type="scientific">Desmophyllum pertusum</name>
    <dbReference type="NCBI Taxonomy" id="174260"/>
    <lineage>
        <taxon>Eukaryota</taxon>
        <taxon>Metazoa</taxon>
        <taxon>Cnidaria</taxon>
        <taxon>Anthozoa</taxon>
        <taxon>Hexacorallia</taxon>
        <taxon>Scleractinia</taxon>
        <taxon>Caryophylliina</taxon>
        <taxon>Caryophylliidae</taxon>
        <taxon>Desmophyllum</taxon>
    </lineage>
</organism>
<dbReference type="SUPFAM" id="SSF54236">
    <property type="entry name" value="Ubiquitin-like"/>
    <property type="match status" value="1"/>
</dbReference>
<dbReference type="Pfam" id="PF00240">
    <property type="entry name" value="ubiquitin"/>
    <property type="match status" value="1"/>
</dbReference>
<dbReference type="Gene3D" id="1.20.120.1750">
    <property type="match status" value="1"/>
</dbReference>
<dbReference type="InterPro" id="IPR029071">
    <property type="entry name" value="Ubiquitin-like_domsf"/>
</dbReference>
<reference evidence="11" key="1">
    <citation type="submission" date="2023-01" db="EMBL/GenBank/DDBJ databases">
        <title>Genome assembly of the deep-sea coral Lophelia pertusa.</title>
        <authorList>
            <person name="Herrera S."/>
            <person name="Cordes E."/>
        </authorList>
    </citation>
    <scope>NUCLEOTIDE SEQUENCE</scope>
    <source>
        <strain evidence="11">USNM1676648</strain>
        <tissue evidence="11">Polyp</tissue>
    </source>
</reference>
<keyword evidence="3" id="KW-0808">Transferase</keyword>
<protein>
    <recommendedName>
        <fullName evidence="13">RING-type domain-containing protein</fullName>
    </recommendedName>
</protein>
<evidence type="ECO:0000256" key="5">
    <source>
        <dbReference type="ARBA" id="ARBA00022737"/>
    </source>
</evidence>
<evidence type="ECO:0000256" key="2">
    <source>
        <dbReference type="ARBA" id="ARBA00022553"/>
    </source>
</evidence>
<evidence type="ECO:0000259" key="9">
    <source>
        <dbReference type="PROSITE" id="PS50053"/>
    </source>
</evidence>
<proteinExistence type="predicted"/>
<evidence type="ECO:0000259" key="10">
    <source>
        <dbReference type="PROSITE" id="PS51873"/>
    </source>
</evidence>
<evidence type="ECO:0008006" key="13">
    <source>
        <dbReference type="Google" id="ProtNLM"/>
    </source>
</evidence>
<keyword evidence="8" id="KW-0862">Zinc</keyword>
<accession>A0A9X0D579</accession>
<evidence type="ECO:0000256" key="6">
    <source>
        <dbReference type="ARBA" id="ARBA00022771"/>
    </source>
</evidence>
<dbReference type="GO" id="GO:0008270">
    <property type="term" value="F:zinc ion binding"/>
    <property type="evidence" value="ECO:0007669"/>
    <property type="project" value="UniProtKB-KW"/>
</dbReference>
<keyword evidence="2" id="KW-0597">Phosphoprotein</keyword>
<dbReference type="InterPro" id="IPR044066">
    <property type="entry name" value="TRIAD_supradom"/>
</dbReference>
<dbReference type="OrthoDB" id="419317at2759"/>
<feature type="domain" description="RING-type" evidence="10">
    <location>
        <begin position="108"/>
        <end position="336"/>
    </location>
</feature>
<name>A0A9X0D579_9CNID</name>
<dbReference type="Proteomes" id="UP001163046">
    <property type="component" value="Unassembled WGS sequence"/>
</dbReference>
<dbReference type="AlphaFoldDB" id="A0A9X0D579"/>
<dbReference type="SUPFAM" id="SSF57850">
    <property type="entry name" value="RING/U-box"/>
    <property type="match status" value="1"/>
</dbReference>
<keyword evidence="4" id="KW-0479">Metal-binding</keyword>
<comment type="caution">
    <text evidence="11">The sequence shown here is derived from an EMBL/GenBank/DDBJ whole genome shotgun (WGS) entry which is preliminary data.</text>
</comment>
<dbReference type="Gene3D" id="3.10.20.90">
    <property type="entry name" value="Phosphatidylinositol 3-kinase Catalytic Subunit, Chain A, domain 1"/>
    <property type="match status" value="1"/>
</dbReference>
<keyword evidence="5" id="KW-0677">Repeat</keyword>
<dbReference type="EMBL" id="MU825874">
    <property type="protein sequence ID" value="KAJ7387345.1"/>
    <property type="molecule type" value="Genomic_DNA"/>
</dbReference>
<dbReference type="PROSITE" id="PS51873">
    <property type="entry name" value="TRIAD"/>
    <property type="match status" value="1"/>
</dbReference>